<feature type="region of interest" description="Disordered" evidence="6">
    <location>
        <begin position="267"/>
        <end position="294"/>
    </location>
</feature>
<evidence type="ECO:0000256" key="4">
    <source>
        <dbReference type="ARBA" id="ARBA00022840"/>
    </source>
</evidence>
<dbReference type="RefSeq" id="WP_379484269.1">
    <property type="nucleotide sequence ID" value="NZ_JBHMCF010000036.1"/>
</dbReference>
<dbReference type="PROSITE" id="PS00108">
    <property type="entry name" value="PROTEIN_KINASE_ST"/>
    <property type="match status" value="1"/>
</dbReference>
<keyword evidence="3 8" id="KW-0418">Kinase</keyword>
<dbReference type="PROSITE" id="PS50011">
    <property type="entry name" value="PROTEIN_KINASE_DOM"/>
    <property type="match status" value="1"/>
</dbReference>
<dbReference type="PROSITE" id="PS50082">
    <property type="entry name" value="WD_REPEATS_2"/>
    <property type="match status" value="1"/>
</dbReference>
<protein>
    <submittedName>
        <fullName evidence="8">Protein kinase</fullName>
    </submittedName>
</protein>
<evidence type="ECO:0000313" key="8">
    <source>
        <dbReference type="EMBL" id="MFB9473899.1"/>
    </source>
</evidence>
<gene>
    <name evidence="8" type="ORF">ACFFR3_30755</name>
</gene>
<evidence type="ECO:0000313" key="9">
    <source>
        <dbReference type="Proteomes" id="UP001589568"/>
    </source>
</evidence>
<sequence length="686" mass="71245">MPDMRPLRPADPVRIGDHRLVGVLGSGGQGTVYRGVDGTGREVAIKLLHSHLAQDGDVMRGFLREVEAARRVAAFCTAAVLDVGMLDDRPYIVSEYVPGDTLLAVVRVSGPRTGGALHRLATSTLTALTAIHQAGIVHRDFKPGNVLMGPDGPVVIDFGIARALDATTATSGAVGTPAYMSPEQFRGERVGPASDVFSWAGTMVFAATGRPAFGGDAMAVIMNRILTGDPDLTGVPASLRDLIASCLAKDPAARPSPGDLLTILIRPTTPPPGNTQAVPRPPVPGPYPDTADLQGREGRVGRRVLIGGVVAAALGGSAFVLLRPDDTPARRADGGLSPSPAAEGRAGGTPDARASATPTPSASPAAAVEPFGTELGEPVEVPRGSAGKLTALAAAGSTVVCGTENGVILGWELGEPIARLGDGGDRVASVAVGTVDGRTVAMSGHSNGRLNLWDLSGRRLATHRVKDRVRAVTVAGGRAVAVSEKYDQLRDLHSVVRLWDVTTGKQIGPAITGHFQGIRGLAFGRVDGEDIMVTGDGANRVRLWRLSSGTLLRSFTTEKVGGIDLLACGVDRGEPVLVSTHLDATLRVYDLVTGERRRKWQVTADRRAIALVAGQLGDVPIAVVAHLPHGVVVRVCDLDDGETIGLLGPRVANGLYDLALAELDGRPVVVGANDGSWVYVYSLGPS</sequence>
<dbReference type="PANTHER" id="PTHR43289:SF34">
    <property type="entry name" value="SERINE_THREONINE-PROTEIN KINASE YBDM-RELATED"/>
    <property type="match status" value="1"/>
</dbReference>
<dbReference type="EMBL" id="JBHMCF010000036">
    <property type="protein sequence ID" value="MFB9473899.1"/>
    <property type="molecule type" value="Genomic_DNA"/>
</dbReference>
<evidence type="ECO:0000256" key="3">
    <source>
        <dbReference type="ARBA" id="ARBA00022777"/>
    </source>
</evidence>
<dbReference type="SUPFAM" id="SSF50998">
    <property type="entry name" value="Quinoprotein alcohol dehydrogenase-like"/>
    <property type="match status" value="1"/>
</dbReference>
<dbReference type="GO" id="GO:0016301">
    <property type="term" value="F:kinase activity"/>
    <property type="evidence" value="ECO:0007669"/>
    <property type="project" value="UniProtKB-KW"/>
</dbReference>
<keyword evidence="5" id="KW-0853">WD repeat</keyword>
<evidence type="ECO:0000256" key="2">
    <source>
        <dbReference type="ARBA" id="ARBA00022741"/>
    </source>
</evidence>
<dbReference type="InterPro" id="IPR011009">
    <property type="entry name" value="Kinase-like_dom_sf"/>
</dbReference>
<comment type="caution">
    <text evidence="8">The sequence shown here is derived from an EMBL/GenBank/DDBJ whole genome shotgun (WGS) entry which is preliminary data.</text>
</comment>
<keyword evidence="9" id="KW-1185">Reference proteome</keyword>
<dbReference type="SMART" id="SM00320">
    <property type="entry name" value="WD40"/>
    <property type="match status" value="4"/>
</dbReference>
<dbReference type="Gene3D" id="2.130.10.10">
    <property type="entry name" value="YVTN repeat-like/Quinoprotein amine dehydrogenase"/>
    <property type="match status" value="1"/>
</dbReference>
<dbReference type="InterPro" id="IPR001680">
    <property type="entry name" value="WD40_rpt"/>
</dbReference>
<dbReference type="InterPro" id="IPR011047">
    <property type="entry name" value="Quinoprotein_ADH-like_sf"/>
</dbReference>
<reference evidence="8 9" key="1">
    <citation type="submission" date="2024-09" db="EMBL/GenBank/DDBJ databases">
        <authorList>
            <person name="Sun Q."/>
            <person name="Mori K."/>
        </authorList>
    </citation>
    <scope>NUCLEOTIDE SEQUENCE [LARGE SCALE GENOMIC DNA]</scope>
    <source>
        <strain evidence="8 9">JCM 3324</strain>
    </source>
</reference>
<accession>A0ABV5NU86</accession>
<feature type="domain" description="Protein kinase" evidence="7">
    <location>
        <begin position="18"/>
        <end position="269"/>
    </location>
</feature>
<dbReference type="Gene3D" id="1.10.510.10">
    <property type="entry name" value="Transferase(Phosphotransferase) domain 1"/>
    <property type="match status" value="1"/>
</dbReference>
<dbReference type="Pfam" id="PF00069">
    <property type="entry name" value="Pkinase"/>
    <property type="match status" value="1"/>
</dbReference>
<name>A0ABV5NU86_9ACTN</name>
<dbReference type="CDD" id="cd14014">
    <property type="entry name" value="STKc_PknB_like"/>
    <property type="match status" value="1"/>
</dbReference>
<dbReference type="InterPro" id="IPR015943">
    <property type="entry name" value="WD40/YVTN_repeat-like_dom_sf"/>
</dbReference>
<evidence type="ECO:0000259" key="7">
    <source>
        <dbReference type="PROSITE" id="PS50011"/>
    </source>
</evidence>
<keyword evidence="1" id="KW-0808">Transferase</keyword>
<dbReference type="InterPro" id="IPR008271">
    <property type="entry name" value="Ser/Thr_kinase_AS"/>
</dbReference>
<keyword evidence="2" id="KW-0547">Nucleotide-binding</keyword>
<evidence type="ECO:0000256" key="6">
    <source>
        <dbReference type="SAM" id="MobiDB-lite"/>
    </source>
</evidence>
<feature type="compositionally biased region" description="Low complexity" evidence="6">
    <location>
        <begin position="349"/>
        <end position="367"/>
    </location>
</feature>
<evidence type="ECO:0000256" key="5">
    <source>
        <dbReference type="PROSITE-ProRule" id="PRU00221"/>
    </source>
</evidence>
<dbReference type="InterPro" id="IPR000719">
    <property type="entry name" value="Prot_kinase_dom"/>
</dbReference>
<feature type="region of interest" description="Disordered" evidence="6">
    <location>
        <begin position="329"/>
        <end position="367"/>
    </location>
</feature>
<feature type="compositionally biased region" description="Pro residues" evidence="6">
    <location>
        <begin position="268"/>
        <end position="287"/>
    </location>
</feature>
<dbReference type="Gene3D" id="3.30.200.20">
    <property type="entry name" value="Phosphorylase Kinase, domain 1"/>
    <property type="match status" value="1"/>
</dbReference>
<organism evidence="8 9">
    <name type="scientific">Nonomuraea salmonea</name>
    <dbReference type="NCBI Taxonomy" id="46181"/>
    <lineage>
        <taxon>Bacteria</taxon>
        <taxon>Bacillati</taxon>
        <taxon>Actinomycetota</taxon>
        <taxon>Actinomycetes</taxon>
        <taxon>Streptosporangiales</taxon>
        <taxon>Streptosporangiaceae</taxon>
        <taxon>Nonomuraea</taxon>
    </lineage>
</organism>
<dbReference type="Proteomes" id="UP001589568">
    <property type="component" value="Unassembled WGS sequence"/>
</dbReference>
<dbReference type="PANTHER" id="PTHR43289">
    <property type="entry name" value="MITOGEN-ACTIVATED PROTEIN KINASE KINASE KINASE 20-RELATED"/>
    <property type="match status" value="1"/>
</dbReference>
<keyword evidence="4" id="KW-0067">ATP-binding</keyword>
<dbReference type="SUPFAM" id="SSF56112">
    <property type="entry name" value="Protein kinase-like (PK-like)"/>
    <property type="match status" value="1"/>
</dbReference>
<feature type="repeat" description="WD" evidence="5">
    <location>
        <begin position="511"/>
        <end position="554"/>
    </location>
</feature>
<proteinExistence type="predicted"/>
<evidence type="ECO:0000256" key="1">
    <source>
        <dbReference type="ARBA" id="ARBA00022679"/>
    </source>
</evidence>